<dbReference type="GO" id="GO:0003677">
    <property type="term" value="F:DNA binding"/>
    <property type="evidence" value="ECO:0007669"/>
    <property type="project" value="UniProtKB-KW"/>
</dbReference>
<gene>
    <name evidence="5" type="ORF">pipiens_016328</name>
</gene>
<evidence type="ECO:0000256" key="2">
    <source>
        <dbReference type="ARBA" id="ARBA00023125"/>
    </source>
</evidence>
<evidence type="ECO:0000256" key="1">
    <source>
        <dbReference type="ARBA" id="ARBA00005562"/>
    </source>
</evidence>
<dbReference type="AlphaFoldDB" id="A0ABD1CM47"/>
<name>A0ABD1CM47_CULPP</name>
<feature type="compositionally biased region" description="Low complexity" evidence="3">
    <location>
        <begin position="262"/>
        <end position="308"/>
    </location>
</feature>
<dbReference type="InterPro" id="IPR003118">
    <property type="entry name" value="Pointed_dom"/>
</dbReference>
<feature type="domain" description="PNT" evidence="4">
    <location>
        <begin position="136"/>
        <end position="222"/>
    </location>
</feature>
<dbReference type="SUPFAM" id="SSF47769">
    <property type="entry name" value="SAM/Pointed domain"/>
    <property type="match status" value="1"/>
</dbReference>
<dbReference type="Gene3D" id="1.10.150.50">
    <property type="entry name" value="Transcription Factor, Ets-1"/>
    <property type="match status" value="1"/>
</dbReference>
<dbReference type="Proteomes" id="UP001562425">
    <property type="component" value="Unassembled WGS sequence"/>
</dbReference>
<protein>
    <recommendedName>
        <fullName evidence="4">PNT domain-containing protein</fullName>
    </recommendedName>
</protein>
<dbReference type="InterPro" id="IPR013761">
    <property type="entry name" value="SAM/pointed_sf"/>
</dbReference>
<feature type="region of interest" description="Disordered" evidence="3">
    <location>
        <begin position="260"/>
        <end position="308"/>
    </location>
</feature>
<feature type="non-terminal residue" evidence="5">
    <location>
        <position position="308"/>
    </location>
</feature>
<reference evidence="5 6" key="1">
    <citation type="submission" date="2024-05" db="EMBL/GenBank/DDBJ databases">
        <title>Culex pipiens pipiens assembly and annotation.</title>
        <authorList>
            <person name="Alout H."/>
            <person name="Durand T."/>
        </authorList>
    </citation>
    <scope>NUCLEOTIDE SEQUENCE [LARGE SCALE GENOMIC DNA]</scope>
    <source>
        <strain evidence="5">HA-2024</strain>
        <tissue evidence="5">Whole body</tissue>
    </source>
</reference>
<comment type="caution">
    <text evidence="5">The sequence shown here is derived from an EMBL/GenBank/DDBJ whole genome shotgun (WGS) entry which is preliminary data.</text>
</comment>
<organism evidence="5 6">
    <name type="scientific">Culex pipiens pipiens</name>
    <name type="common">Northern house mosquito</name>
    <dbReference type="NCBI Taxonomy" id="38569"/>
    <lineage>
        <taxon>Eukaryota</taxon>
        <taxon>Metazoa</taxon>
        <taxon>Ecdysozoa</taxon>
        <taxon>Arthropoda</taxon>
        <taxon>Hexapoda</taxon>
        <taxon>Insecta</taxon>
        <taxon>Pterygota</taxon>
        <taxon>Neoptera</taxon>
        <taxon>Endopterygota</taxon>
        <taxon>Diptera</taxon>
        <taxon>Nematocera</taxon>
        <taxon>Culicoidea</taxon>
        <taxon>Culicidae</taxon>
        <taxon>Culicinae</taxon>
        <taxon>Culicini</taxon>
        <taxon>Culex</taxon>
        <taxon>Culex</taxon>
    </lineage>
</organism>
<accession>A0ABD1CM47</accession>
<keyword evidence="2" id="KW-0238">DNA-binding</keyword>
<dbReference type="EMBL" id="JBEHCU010011034">
    <property type="protein sequence ID" value="KAL1377355.1"/>
    <property type="molecule type" value="Genomic_DNA"/>
</dbReference>
<evidence type="ECO:0000313" key="6">
    <source>
        <dbReference type="Proteomes" id="UP001562425"/>
    </source>
</evidence>
<dbReference type="FunFam" id="1.10.150.50:FF:000014">
    <property type="entry name" value="Protein c-ets-1 isoform 1"/>
    <property type="match status" value="1"/>
</dbReference>
<keyword evidence="6" id="KW-1185">Reference proteome</keyword>
<comment type="similarity">
    <text evidence="1">Belongs to the ETS family.</text>
</comment>
<evidence type="ECO:0000259" key="4">
    <source>
        <dbReference type="PROSITE" id="PS51433"/>
    </source>
</evidence>
<dbReference type="SMART" id="SM00251">
    <property type="entry name" value="SAM_PNT"/>
    <property type="match status" value="1"/>
</dbReference>
<evidence type="ECO:0000313" key="5">
    <source>
        <dbReference type="EMBL" id="KAL1377355.1"/>
    </source>
</evidence>
<dbReference type="PROSITE" id="PS51433">
    <property type="entry name" value="PNT"/>
    <property type="match status" value="1"/>
</dbReference>
<sequence>MTNEWIEWNESARIVGRLPLRGNHHYHHGGAHHQAGVGPMHHGGQSLGQAGVSPPGSGLTASSGLSGIHNNNNVSFLNNNQQHFLNSYSLNKLAAAGMGLKTHALMKGLQKPRDVPTQMPPLTPGTNKKLTEVLYASFASWEKVVQSCKITKDPRQWTAEHVIIWLNWSIKEFSLESVNKEPFLKMSGRDIVGLGREGFLAIAPPFTGDILWEHLEQLQKDCEKALQDNNSSSSAASALYDCGSTGAASSGVSELSEYNSALQRLSSQQQQQDQHFNGNNSGTSSTSTTTSGSSGSGGSAASNSNNSS</sequence>
<evidence type="ECO:0000256" key="3">
    <source>
        <dbReference type="SAM" id="MobiDB-lite"/>
    </source>
</evidence>
<proteinExistence type="inferred from homology"/>
<dbReference type="Pfam" id="PF02198">
    <property type="entry name" value="SAM_PNT"/>
    <property type="match status" value="1"/>
</dbReference>